<dbReference type="Proteomes" id="UP000626092">
    <property type="component" value="Unassembled WGS sequence"/>
</dbReference>
<evidence type="ECO:0000256" key="3">
    <source>
        <dbReference type="ARBA" id="ARBA00022833"/>
    </source>
</evidence>
<accession>A0A834GG79</accession>
<name>A0A834GG79_RHOSS</name>
<proteinExistence type="predicted"/>
<protein>
    <recommendedName>
        <fullName evidence="6">BED-type domain-containing protein</fullName>
    </recommendedName>
</protein>
<evidence type="ECO:0000256" key="2">
    <source>
        <dbReference type="ARBA" id="ARBA00022771"/>
    </source>
</evidence>
<reference evidence="7" key="1">
    <citation type="submission" date="2019-11" db="EMBL/GenBank/DDBJ databases">
        <authorList>
            <person name="Liu Y."/>
            <person name="Hou J."/>
            <person name="Li T.-Q."/>
            <person name="Guan C.-H."/>
            <person name="Wu X."/>
            <person name="Wu H.-Z."/>
            <person name="Ling F."/>
            <person name="Zhang R."/>
            <person name="Shi X.-G."/>
            <person name="Ren J.-P."/>
            <person name="Chen E.-F."/>
            <person name="Sun J.-M."/>
        </authorList>
    </citation>
    <scope>NUCLEOTIDE SEQUENCE</scope>
    <source>
        <strain evidence="7">Adult_tree_wgs_1</strain>
        <tissue evidence="7">Leaves</tissue>
    </source>
</reference>
<feature type="compositionally biased region" description="Basic and acidic residues" evidence="5">
    <location>
        <begin position="32"/>
        <end position="47"/>
    </location>
</feature>
<dbReference type="SMART" id="SM00614">
    <property type="entry name" value="ZnF_BED"/>
    <property type="match status" value="1"/>
</dbReference>
<dbReference type="OrthoDB" id="1800759at2759"/>
<gene>
    <name evidence="7" type="ORF">RHSIM_Rhsim08G0140600</name>
</gene>
<keyword evidence="1" id="KW-0479">Metal-binding</keyword>
<dbReference type="PROSITE" id="PS50808">
    <property type="entry name" value="ZF_BED"/>
    <property type="match status" value="1"/>
</dbReference>
<keyword evidence="3" id="KW-0862">Zinc</keyword>
<dbReference type="EMBL" id="WJXA01000008">
    <property type="protein sequence ID" value="KAF7134449.1"/>
    <property type="molecule type" value="Genomic_DNA"/>
</dbReference>
<dbReference type="GO" id="GO:0008270">
    <property type="term" value="F:zinc ion binding"/>
    <property type="evidence" value="ECO:0007669"/>
    <property type="project" value="UniProtKB-KW"/>
</dbReference>
<comment type="caution">
    <text evidence="7">The sequence shown here is derived from an EMBL/GenBank/DDBJ whole genome shotgun (WGS) entry which is preliminary data.</text>
</comment>
<evidence type="ECO:0000256" key="4">
    <source>
        <dbReference type="PROSITE-ProRule" id="PRU00027"/>
    </source>
</evidence>
<evidence type="ECO:0000256" key="1">
    <source>
        <dbReference type="ARBA" id="ARBA00022723"/>
    </source>
</evidence>
<feature type="domain" description="BED-type" evidence="6">
    <location>
        <begin position="125"/>
        <end position="187"/>
    </location>
</feature>
<evidence type="ECO:0000259" key="6">
    <source>
        <dbReference type="PROSITE" id="PS50808"/>
    </source>
</evidence>
<feature type="compositionally biased region" description="Polar residues" evidence="5">
    <location>
        <begin position="1"/>
        <end position="17"/>
    </location>
</feature>
<dbReference type="GO" id="GO:0003677">
    <property type="term" value="F:DNA binding"/>
    <property type="evidence" value="ECO:0007669"/>
    <property type="project" value="InterPro"/>
</dbReference>
<feature type="region of interest" description="Disordered" evidence="5">
    <location>
        <begin position="1"/>
        <end position="67"/>
    </location>
</feature>
<keyword evidence="8" id="KW-1185">Reference proteome</keyword>
<sequence length="192" mass="20805">MASDASSGPSHRLNSWGNGKDEGKNSSKKKAKDPVEKNGKKQGKEEGSVFTAKGASFGVQSSEKEMDPENIHFDNKGLNLDLDDDGPTLPTGRKSVGEAASNITAGVTPTGVTGCSQSAQSGGTRRYSWVWKHSTIVEDFKNAQGINIGARTVCNYCTNNYTCVSKGSVGHLQRHLENKHKKFKTLRSWSQW</sequence>
<evidence type="ECO:0000313" key="7">
    <source>
        <dbReference type="EMBL" id="KAF7134449.1"/>
    </source>
</evidence>
<dbReference type="AlphaFoldDB" id="A0A834GG79"/>
<keyword evidence="2 4" id="KW-0863">Zinc-finger</keyword>
<dbReference type="InterPro" id="IPR003656">
    <property type="entry name" value="Znf_BED"/>
</dbReference>
<organism evidence="7 8">
    <name type="scientific">Rhododendron simsii</name>
    <name type="common">Sims's rhododendron</name>
    <dbReference type="NCBI Taxonomy" id="118357"/>
    <lineage>
        <taxon>Eukaryota</taxon>
        <taxon>Viridiplantae</taxon>
        <taxon>Streptophyta</taxon>
        <taxon>Embryophyta</taxon>
        <taxon>Tracheophyta</taxon>
        <taxon>Spermatophyta</taxon>
        <taxon>Magnoliopsida</taxon>
        <taxon>eudicotyledons</taxon>
        <taxon>Gunneridae</taxon>
        <taxon>Pentapetalae</taxon>
        <taxon>asterids</taxon>
        <taxon>Ericales</taxon>
        <taxon>Ericaceae</taxon>
        <taxon>Ericoideae</taxon>
        <taxon>Rhodoreae</taxon>
        <taxon>Rhododendron</taxon>
    </lineage>
</organism>
<evidence type="ECO:0000313" key="8">
    <source>
        <dbReference type="Proteomes" id="UP000626092"/>
    </source>
</evidence>
<evidence type="ECO:0000256" key="5">
    <source>
        <dbReference type="SAM" id="MobiDB-lite"/>
    </source>
</evidence>